<dbReference type="Proteomes" id="UP000712570">
    <property type="component" value="Unassembled WGS sequence"/>
</dbReference>
<protein>
    <submittedName>
        <fullName evidence="1">Transposase</fullName>
    </submittedName>
</protein>
<name>A0ABX0L530_9NEIS</name>
<dbReference type="EMBL" id="JAAOLX010000008">
    <property type="protein sequence ID" value="NHQ87738.1"/>
    <property type="molecule type" value="Genomic_DNA"/>
</dbReference>
<comment type="caution">
    <text evidence="1">The sequence shown here is derived from an EMBL/GenBank/DDBJ whole genome shotgun (WGS) entry which is preliminary data.</text>
</comment>
<gene>
    <name evidence="1" type="ORF">HA050_16595</name>
</gene>
<sequence>MMPYSLIFKIEVLRYVEKVGSVAKAAHKFRMHPSTIYSWKYIGIQEFQNRAGTVILPPPMAENNSQKLEKRLHFLEKENAVLREATKLYLSY</sequence>
<organism evidence="1 2">
    <name type="scientific">Iodobacter violaceini</name>
    <dbReference type="NCBI Taxonomy" id="3044271"/>
    <lineage>
        <taxon>Bacteria</taxon>
        <taxon>Pseudomonadati</taxon>
        <taxon>Pseudomonadota</taxon>
        <taxon>Betaproteobacteria</taxon>
        <taxon>Neisseriales</taxon>
        <taxon>Chitinibacteraceae</taxon>
        <taxon>Iodobacter</taxon>
    </lineage>
</organism>
<evidence type="ECO:0000313" key="1">
    <source>
        <dbReference type="EMBL" id="NHQ87738.1"/>
    </source>
</evidence>
<proteinExistence type="predicted"/>
<accession>A0ABX0L530</accession>
<reference evidence="1 2" key="1">
    <citation type="submission" date="2020-03" db="EMBL/GenBank/DDBJ databases">
        <title>Draft genome sequence of environmentally isolated violet-colored cultures.</title>
        <authorList>
            <person name="Wilson H.S."/>
        </authorList>
    </citation>
    <scope>NUCLEOTIDE SEQUENCE [LARGE SCALE GENOMIC DNA]</scope>
    <source>
        <strain evidence="1 2">HSC-16F04</strain>
    </source>
</reference>
<dbReference type="SUPFAM" id="SSF46689">
    <property type="entry name" value="Homeodomain-like"/>
    <property type="match status" value="1"/>
</dbReference>
<dbReference type="InterPro" id="IPR009057">
    <property type="entry name" value="Homeodomain-like_sf"/>
</dbReference>
<evidence type="ECO:0000313" key="2">
    <source>
        <dbReference type="Proteomes" id="UP000712570"/>
    </source>
</evidence>
<keyword evidence="2" id="KW-1185">Reference proteome</keyword>
<dbReference type="RefSeq" id="WP_166828533.1">
    <property type="nucleotide sequence ID" value="NZ_JAAOLX010000008.1"/>
</dbReference>